<name>A0ACB9HUA4_9ASTR</name>
<evidence type="ECO:0000313" key="2">
    <source>
        <dbReference type="Proteomes" id="UP001056120"/>
    </source>
</evidence>
<proteinExistence type="predicted"/>
<sequence length="333" mass="38007">MMNARLSVNLAKFDREGNLNNREERKYQERRFKSHQSNQYGNNGELKYKGDRPYLNAVLRNNRIHQHIQDVTVPDDADYDVVQWYDKSVLGKTKDLVELRGLHQSLTREGLTDLKLKYLGRLNVLLTFKKYEEANDFVDKKQKWSKIFSQLEVFDPIATSIGKVVASSHVSFSDGSLTRDTVGVIVDKGGKIQRETNLKWRDKCYKIWCREDDDVWCPDWSSKETKTSAEVEIPPTGVGLGRPEENGTTADVRSAPNSNQEFNKHGEGQTSCMGTGENNNKETPSNGIKVEDMEIQTENGGKEIHGGYEENKELEEEIKATIEIGQMLGVDRW</sequence>
<dbReference type="Proteomes" id="UP001056120">
    <property type="component" value="Linkage Group LG11"/>
</dbReference>
<gene>
    <name evidence="1" type="ORF">L1987_34715</name>
</gene>
<reference evidence="2" key="1">
    <citation type="journal article" date="2022" name="Mol. Ecol. Resour.">
        <title>The genomes of chicory, endive, great burdock and yacon provide insights into Asteraceae palaeo-polyploidization history and plant inulin production.</title>
        <authorList>
            <person name="Fan W."/>
            <person name="Wang S."/>
            <person name="Wang H."/>
            <person name="Wang A."/>
            <person name="Jiang F."/>
            <person name="Liu H."/>
            <person name="Zhao H."/>
            <person name="Xu D."/>
            <person name="Zhang Y."/>
        </authorList>
    </citation>
    <scope>NUCLEOTIDE SEQUENCE [LARGE SCALE GENOMIC DNA]</scope>
    <source>
        <strain evidence="2">cv. Yunnan</strain>
    </source>
</reference>
<protein>
    <submittedName>
        <fullName evidence="1">Uncharacterized protein</fullName>
    </submittedName>
</protein>
<evidence type="ECO:0000313" key="1">
    <source>
        <dbReference type="EMBL" id="KAI3799417.1"/>
    </source>
</evidence>
<organism evidence="1 2">
    <name type="scientific">Smallanthus sonchifolius</name>
    <dbReference type="NCBI Taxonomy" id="185202"/>
    <lineage>
        <taxon>Eukaryota</taxon>
        <taxon>Viridiplantae</taxon>
        <taxon>Streptophyta</taxon>
        <taxon>Embryophyta</taxon>
        <taxon>Tracheophyta</taxon>
        <taxon>Spermatophyta</taxon>
        <taxon>Magnoliopsida</taxon>
        <taxon>eudicotyledons</taxon>
        <taxon>Gunneridae</taxon>
        <taxon>Pentapetalae</taxon>
        <taxon>asterids</taxon>
        <taxon>campanulids</taxon>
        <taxon>Asterales</taxon>
        <taxon>Asteraceae</taxon>
        <taxon>Asteroideae</taxon>
        <taxon>Heliantheae alliance</taxon>
        <taxon>Millerieae</taxon>
        <taxon>Smallanthus</taxon>
    </lineage>
</organism>
<comment type="caution">
    <text evidence="1">The sequence shown here is derived from an EMBL/GenBank/DDBJ whole genome shotgun (WGS) entry which is preliminary data.</text>
</comment>
<accession>A0ACB9HUA4</accession>
<dbReference type="EMBL" id="CM042028">
    <property type="protein sequence ID" value="KAI3799417.1"/>
    <property type="molecule type" value="Genomic_DNA"/>
</dbReference>
<keyword evidence="2" id="KW-1185">Reference proteome</keyword>
<reference evidence="1 2" key="2">
    <citation type="journal article" date="2022" name="Mol. Ecol. Resour.">
        <title>The genomes of chicory, endive, great burdock and yacon provide insights into Asteraceae paleo-polyploidization history and plant inulin production.</title>
        <authorList>
            <person name="Fan W."/>
            <person name="Wang S."/>
            <person name="Wang H."/>
            <person name="Wang A."/>
            <person name="Jiang F."/>
            <person name="Liu H."/>
            <person name="Zhao H."/>
            <person name="Xu D."/>
            <person name="Zhang Y."/>
        </authorList>
    </citation>
    <scope>NUCLEOTIDE SEQUENCE [LARGE SCALE GENOMIC DNA]</scope>
    <source>
        <strain evidence="2">cv. Yunnan</strain>
        <tissue evidence="1">Leaves</tissue>
    </source>
</reference>